<dbReference type="EMBL" id="ML976690">
    <property type="protein sequence ID" value="KAF1972038.1"/>
    <property type="molecule type" value="Genomic_DNA"/>
</dbReference>
<dbReference type="AlphaFoldDB" id="A0A6A5V598"/>
<name>A0A6A5V598_9PLEO</name>
<keyword evidence="2" id="KW-1185">Reference proteome</keyword>
<reference evidence="1" key="1">
    <citation type="journal article" date="2020" name="Stud. Mycol.">
        <title>101 Dothideomycetes genomes: a test case for predicting lifestyles and emergence of pathogens.</title>
        <authorList>
            <person name="Haridas S."/>
            <person name="Albert R."/>
            <person name="Binder M."/>
            <person name="Bloem J."/>
            <person name="Labutti K."/>
            <person name="Salamov A."/>
            <person name="Andreopoulos B."/>
            <person name="Baker S."/>
            <person name="Barry K."/>
            <person name="Bills G."/>
            <person name="Bluhm B."/>
            <person name="Cannon C."/>
            <person name="Castanera R."/>
            <person name="Culley D."/>
            <person name="Daum C."/>
            <person name="Ezra D."/>
            <person name="Gonzalez J."/>
            <person name="Henrissat B."/>
            <person name="Kuo A."/>
            <person name="Liang C."/>
            <person name="Lipzen A."/>
            <person name="Lutzoni F."/>
            <person name="Magnuson J."/>
            <person name="Mondo S."/>
            <person name="Nolan M."/>
            <person name="Ohm R."/>
            <person name="Pangilinan J."/>
            <person name="Park H.-J."/>
            <person name="Ramirez L."/>
            <person name="Alfaro M."/>
            <person name="Sun H."/>
            <person name="Tritt A."/>
            <person name="Yoshinaga Y."/>
            <person name="Zwiers L.-H."/>
            <person name="Turgeon B."/>
            <person name="Goodwin S."/>
            <person name="Spatafora J."/>
            <person name="Crous P."/>
            <person name="Grigoriev I."/>
        </authorList>
    </citation>
    <scope>NUCLEOTIDE SEQUENCE</scope>
    <source>
        <strain evidence="1">CBS 107.79</strain>
    </source>
</reference>
<organism evidence="1 2">
    <name type="scientific">Bimuria novae-zelandiae CBS 107.79</name>
    <dbReference type="NCBI Taxonomy" id="1447943"/>
    <lineage>
        <taxon>Eukaryota</taxon>
        <taxon>Fungi</taxon>
        <taxon>Dikarya</taxon>
        <taxon>Ascomycota</taxon>
        <taxon>Pezizomycotina</taxon>
        <taxon>Dothideomycetes</taxon>
        <taxon>Pleosporomycetidae</taxon>
        <taxon>Pleosporales</taxon>
        <taxon>Massarineae</taxon>
        <taxon>Didymosphaeriaceae</taxon>
        <taxon>Bimuria</taxon>
    </lineage>
</organism>
<accession>A0A6A5V598</accession>
<evidence type="ECO:0008006" key="3">
    <source>
        <dbReference type="Google" id="ProtNLM"/>
    </source>
</evidence>
<dbReference type="OrthoDB" id="3983163at2759"/>
<proteinExistence type="predicted"/>
<sequence>MAPPTPIYPVFALPTEINTLANGKPRKPPIKDLRDCALKEMVQYKCNISQETKGTKPLIICEPVVRLFRVCQDGLHVETTAWEGSEARERGV</sequence>
<dbReference type="Pfam" id="PF11093">
    <property type="entry name" value="Mitochondr_Som1"/>
    <property type="match status" value="1"/>
</dbReference>
<evidence type="ECO:0000313" key="1">
    <source>
        <dbReference type="EMBL" id="KAF1972038.1"/>
    </source>
</evidence>
<dbReference type="InterPro" id="IPR024645">
    <property type="entry name" value="Mitochondr_Som1"/>
</dbReference>
<dbReference type="Proteomes" id="UP000800036">
    <property type="component" value="Unassembled WGS sequence"/>
</dbReference>
<gene>
    <name evidence="1" type="ORF">BU23DRAFT_555548</name>
</gene>
<dbReference type="GO" id="GO:0042720">
    <property type="term" value="C:mitochondrial inner membrane peptidase complex"/>
    <property type="evidence" value="ECO:0007669"/>
    <property type="project" value="InterPro"/>
</dbReference>
<protein>
    <recommendedName>
        <fullName evidence="3">Mitochondrial export protein Som1</fullName>
    </recommendedName>
</protein>
<evidence type="ECO:0000313" key="2">
    <source>
        <dbReference type="Proteomes" id="UP000800036"/>
    </source>
</evidence>